<dbReference type="SUPFAM" id="SSF100895">
    <property type="entry name" value="Kazal-type serine protease inhibitors"/>
    <property type="match status" value="2"/>
</dbReference>
<dbReference type="Proteomes" id="UP000076408">
    <property type="component" value="Unassembled WGS sequence"/>
</dbReference>
<accession>A0A182YGW6</accession>
<dbReference type="OMA" id="RCANEDI"/>
<evidence type="ECO:0000313" key="3">
    <source>
        <dbReference type="Proteomes" id="UP000076408"/>
    </source>
</evidence>
<feature type="domain" description="Kazal-like" evidence="1">
    <location>
        <begin position="28"/>
        <end position="61"/>
    </location>
</feature>
<evidence type="ECO:0000313" key="2">
    <source>
        <dbReference type="EnsemblMetazoa" id="ASTEI07702-PA"/>
    </source>
</evidence>
<keyword evidence="3" id="KW-1185">Reference proteome</keyword>
<dbReference type="InterPro" id="IPR053265">
    <property type="entry name" value="Serpin"/>
</dbReference>
<organism evidence="2 3">
    <name type="scientific">Anopheles stephensi</name>
    <name type="common">Indo-Pakistan malaria mosquito</name>
    <dbReference type="NCBI Taxonomy" id="30069"/>
    <lineage>
        <taxon>Eukaryota</taxon>
        <taxon>Metazoa</taxon>
        <taxon>Ecdysozoa</taxon>
        <taxon>Arthropoda</taxon>
        <taxon>Hexapoda</taxon>
        <taxon>Insecta</taxon>
        <taxon>Pterygota</taxon>
        <taxon>Neoptera</taxon>
        <taxon>Endopterygota</taxon>
        <taxon>Diptera</taxon>
        <taxon>Nematocera</taxon>
        <taxon>Culicoidea</taxon>
        <taxon>Culicidae</taxon>
        <taxon>Anophelinae</taxon>
        <taxon>Anopheles</taxon>
    </lineage>
</organism>
<dbReference type="Gene3D" id="3.30.60.30">
    <property type="match status" value="2"/>
</dbReference>
<evidence type="ECO:0000259" key="1">
    <source>
        <dbReference type="PROSITE" id="PS51465"/>
    </source>
</evidence>
<dbReference type="STRING" id="30069.A0A182YGW6"/>
<dbReference type="GO" id="GO:0005615">
    <property type="term" value="C:extracellular space"/>
    <property type="evidence" value="ECO:0007669"/>
    <property type="project" value="TreeGrafter"/>
</dbReference>
<dbReference type="EnsemblMetazoa" id="ASTEI07702-RA">
    <property type="protein sequence ID" value="ASTEI07702-PA"/>
    <property type="gene ID" value="ASTEI07702"/>
</dbReference>
<dbReference type="CDD" id="cd00104">
    <property type="entry name" value="KAZAL_FS"/>
    <property type="match status" value="1"/>
</dbReference>
<dbReference type="PROSITE" id="PS51465">
    <property type="entry name" value="KAZAL_2"/>
    <property type="match status" value="2"/>
</dbReference>
<protein>
    <recommendedName>
        <fullName evidence="1">Kazal-like domain-containing protein</fullName>
    </recommendedName>
</protein>
<dbReference type="VEuPathDB" id="VectorBase:ASTE011692"/>
<dbReference type="PANTHER" id="PTHR21131">
    <property type="entry name" value="SERINE-TYPE ENDOPEPTIDASE INHIBITOR"/>
    <property type="match status" value="1"/>
</dbReference>
<reference evidence="2" key="2">
    <citation type="submission" date="2020-05" db="UniProtKB">
        <authorList>
            <consortium name="EnsemblMetazoa"/>
        </authorList>
    </citation>
    <scope>IDENTIFICATION</scope>
    <source>
        <strain evidence="2">Indian</strain>
    </source>
</reference>
<dbReference type="InterPro" id="IPR002350">
    <property type="entry name" value="Kazal_dom"/>
</dbReference>
<dbReference type="AlphaFoldDB" id="A0A182YGW6"/>
<dbReference type="PANTHER" id="PTHR21131:SF0">
    <property type="entry name" value="GEO10195P1-RELATED"/>
    <property type="match status" value="1"/>
</dbReference>
<proteinExistence type="predicted"/>
<sequence>MRAPVLAVSILLVVILAVQTMQVEADIYSEMATCACNLMYRPVCASNNETYSNECVLKCASETPTAKLSEMRSWSFVLLLLAAVLLLGGESVHGRRSADGVCACPRMYDPVCGTDLNTYANRCLLDCKAEELAARSIELRVLRHGGCEEPLEIAVEEQPDE</sequence>
<dbReference type="InterPro" id="IPR036058">
    <property type="entry name" value="Kazal_dom_sf"/>
</dbReference>
<reference evidence="3" key="1">
    <citation type="journal article" date="2014" name="Genome Biol.">
        <title>Genome analysis of a major urban malaria vector mosquito, Anopheles stephensi.</title>
        <authorList>
            <person name="Jiang X."/>
            <person name="Peery A."/>
            <person name="Hall A.B."/>
            <person name="Sharma A."/>
            <person name="Chen X.G."/>
            <person name="Waterhouse R.M."/>
            <person name="Komissarov A."/>
            <person name="Riehle M.M."/>
            <person name="Shouche Y."/>
            <person name="Sharakhova M.V."/>
            <person name="Lawson D."/>
            <person name="Pakpour N."/>
            <person name="Arensburger P."/>
            <person name="Davidson V.L."/>
            <person name="Eiglmeier K."/>
            <person name="Emrich S."/>
            <person name="George P."/>
            <person name="Kennedy R.C."/>
            <person name="Mane S.P."/>
            <person name="Maslen G."/>
            <person name="Oringanje C."/>
            <person name="Qi Y."/>
            <person name="Settlage R."/>
            <person name="Tojo M."/>
            <person name="Tubio J.M."/>
            <person name="Unger M.F."/>
            <person name="Wang B."/>
            <person name="Vernick K.D."/>
            <person name="Ribeiro J.M."/>
            <person name="James A.A."/>
            <person name="Michel K."/>
            <person name="Riehle M.A."/>
            <person name="Luckhart S."/>
            <person name="Sharakhov I.V."/>
            <person name="Tu Z."/>
        </authorList>
    </citation>
    <scope>NUCLEOTIDE SEQUENCE [LARGE SCALE GENOMIC DNA]</scope>
    <source>
        <strain evidence="3">Indian</strain>
    </source>
</reference>
<dbReference type="VEuPathDB" id="VectorBase:ASTEI20_033495"/>
<dbReference type="SMART" id="SM00280">
    <property type="entry name" value="KAZAL"/>
    <property type="match status" value="2"/>
</dbReference>
<feature type="domain" description="Kazal-like" evidence="1">
    <location>
        <begin position="96"/>
        <end position="149"/>
    </location>
</feature>
<dbReference type="Pfam" id="PF00050">
    <property type="entry name" value="Kazal_1"/>
    <property type="match status" value="2"/>
</dbReference>
<name>A0A182YGW6_ANOST</name>
<dbReference type="PROSITE" id="PS00282">
    <property type="entry name" value="KAZAL_1"/>
    <property type="match status" value="1"/>
</dbReference>
<dbReference type="VEuPathDB" id="VectorBase:ASTEI07702"/>